<dbReference type="SUPFAM" id="SSF50370">
    <property type="entry name" value="Ricin B-like lectins"/>
    <property type="match status" value="1"/>
</dbReference>
<dbReference type="Gene3D" id="2.80.10.50">
    <property type="match status" value="1"/>
</dbReference>
<evidence type="ECO:0000256" key="2">
    <source>
        <dbReference type="SAM" id="SignalP"/>
    </source>
</evidence>
<protein>
    <recommendedName>
        <fullName evidence="3">Ricin B lectin domain-containing protein</fullName>
    </recommendedName>
</protein>
<dbReference type="Proteomes" id="UP000271573">
    <property type="component" value="Chromosome"/>
</dbReference>
<evidence type="ECO:0000256" key="1">
    <source>
        <dbReference type="PIRSR" id="PIRSR637460-2"/>
    </source>
</evidence>
<feature type="chain" id="PRO_5018169804" description="Ricin B lectin domain-containing protein" evidence="2">
    <location>
        <begin position="34"/>
        <end position="561"/>
    </location>
</feature>
<keyword evidence="5" id="KW-1185">Reference proteome</keyword>
<dbReference type="PROSITE" id="PS50231">
    <property type="entry name" value="RICIN_B_LECTIN"/>
    <property type="match status" value="1"/>
</dbReference>
<dbReference type="InterPro" id="IPR037460">
    <property type="entry name" value="SEST-like"/>
</dbReference>
<dbReference type="GO" id="GO:0006629">
    <property type="term" value="P:lipid metabolic process"/>
    <property type="evidence" value="ECO:0007669"/>
    <property type="project" value="TreeGrafter"/>
</dbReference>
<dbReference type="Gene3D" id="3.40.50.1110">
    <property type="entry name" value="SGNH hydrolase"/>
    <property type="match status" value="1"/>
</dbReference>
<proteinExistence type="predicted"/>
<dbReference type="Pfam" id="PF00652">
    <property type="entry name" value="Ricin_B_lectin"/>
    <property type="match status" value="1"/>
</dbReference>
<dbReference type="OrthoDB" id="3882626at2"/>
<dbReference type="EMBL" id="AP019307">
    <property type="protein sequence ID" value="BBH17442.1"/>
    <property type="molecule type" value="Genomic_DNA"/>
</dbReference>
<dbReference type="InterPro" id="IPR036514">
    <property type="entry name" value="SGNH_hydro_sf"/>
</dbReference>
<dbReference type="RefSeq" id="WP_125568599.1">
    <property type="nucleotide sequence ID" value="NZ_AP019307.1"/>
</dbReference>
<gene>
    <name evidence="4" type="ORF">Back2_17290</name>
</gene>
<feature type="disulfide bond" evidence="1">
    <location>
        <begin position="182"/>
        <end position="197"/>
    </location>
</feature>
<dbReference type="SMART" id="SM00458">
    <property type="entry name" value="RICIN"/>
    <property type="match status" value="1"/>
</dbReference>
<feature type="domain" description="Ricin B lectin" evidence="3">
    <location>
        <begin position="426"/>
        <end position="559"/>
    </location>
</feature>
<evidence type="ECO:0000313" key="4">
    <source>
        <dbReference type="EMBL" id="BBH17442.1"/>
    </source>
</evidence>
<dbReference type="PANTHER" id="PTHR37981">
    <property type="entry name" value="LIPASE 2"/>
    <property type="match status" value="1"/>
</dbReference>
<dbReference type="GO" id="GO:0016788">
    <property type="term" value="F:hydrolase activity, acting on ester bonds"/>
    <property type="evidence" value="ECO:0007669"/>
    <property type="project" value="InterPro"/>
</dbReference>
<reference evidence="4 5" key="1">
    <citation type="submission" date="2018-11" db="EMBL/GenBank/DDBJ databases">
        <title>Complete genome sequence of Nocardioides baekrokdamisoli strain KCTC 39748.</title>
        <authorList>
            <person name="Kang S.W."/>
            <person name="Lee K.C."/>
            <person name="Kim K.K."/>
            <person name="Kim J.S."/>
            <person name="Kim D.S."/>
            <person name="Ko S.H."/>
            <person name="Yang S.H."/>
            <person name="Shin Y.K."/>
            <person name="Lee J.S."/>
        </authorList>
    </citation>
    <scope>NUCLEOTIDE SEQUENCE [LARGE SCALE GENOMIC DNA]</scope>
    <source>
        <strain evidence="4 5">KCTC 39748</strain>
    </source>
</reference>
<keyword evidence="2" id="KW-0732">Signal</keyword>
<evidence type="ECO:0000313" key="5">
    <source>
        <dbReference type="Proteomes" id="UP000271573"/>
    </source>
</evidence>
<feature type="signal peptide" evidence="2">
    <location>
        <begin position="1"/>
        <end position="33"/>
    </location>
</feature>
<keyword evidence="1" id="KW-1015">Disulfide bond</keyword>
<organism evidence="4 5">
    <name type="scientific">Nocardioides baekrokdamisoli</name>
    <dbReference type="NCBI Taxonomy" id="1804624"/>
    <lineage>
        <taxon>Bacteria</taxon>
        <taxon>Bacillati</taxon>
        <taxon>Actinomycetota</taxon>
        <taxon>Actinomycetes</taxon>
        <taxon>Propionibacteriales</taxon>
        <taxon>Nocardioidaceae</taxon>
        <taxon>Nocardioides</taxon>
    </lineage>
</organism>
<evidence type="ECO:0000259" key="3">
    <source>
        <dbReference type="SMART" id="SM00458"/>
    </source>
</evidence>
<dbReference type="PANTHER" id="PTHR37981:SF1">
    <property type="entry name" value="SGNH HYDROLASE-TYPE ESTERASE DOMAIN-CONTAINING PROTEIN"/>
    <property type="match status" value="1"/>
</dbReference>
<name>A0A3G9IGX4_9ACTN</name>
<dbReference type="KEGG" id="nbe:Back2_17290"/>
<dbReference type="InterPro" id="IPR035992">
    <property type="entry name" value="Ricin_B-like_lectins"/>
</dbReference>
<sequence>MSVLRPHRRLRVAAAVAMVASGLSLVAAPAAHADGPGSGTAYSVALGDSYISGEAGRWAGNVSGTNEPPIDALGSGAYNDTPDHSAETITRCHRSGSAEIYLDRTAGGGTYGQNLACSGATTATHWDSKNNFKPGIDFYDDGSGHQGQAKMLQNFAAGHNVTMVVLSIGGNDFGFADIVQNCVTDFLYSPSSSPDYCYDDNTTTSRINQTNANAIRDRIRDALLNINTAMTNAGYTSSQWTLMLQDYPMPLERSTEARYGDSGYTAQSTGGCGFWKGDLNYAANVMLPMINNTVWAAADAANLPNLKRLYLDHAMDNHRLCQRGVDLADNMGYSSPWQDPLASAKEEWINQIHTVSASNSDFFIQESLHPNYWGQLALRNCLRQAWNNGSPTSGWCQPSYAWGNNAGGEPNMTFSSTYAAGYQPPHRLFNIGGPQSSRCIDVPGNSSSSGSVLELYDCNGGGNQNFTYDLTARQLHGTGSQTGLCFGLQNNSTAWATRVIMQNCDANNSLQRWTLNASQQIINDATGACFDANGGGQSNGTQLLIWGCGGTDNQKWWYGEA</sequence>
<accession>A0A3G9IGX4</accession>
<dbReference type="AlphaFoldDB" id="A0A3G9IGX4"/>
<dbReference type="SUPFAM" id="SSF52266">
    <property type="entry name" value="SGNH hydrolase"/>
    <property type="match status" value="1"/>
</dbReference>
<dbReference type="InterPro" id="IPR000772">
    <property type="entry name" value="Ricin_B_lectin"/>
</dbReference>